<gene>
    <name evidence="7" type="ORF">HDA32_004120</name>
</gene>
<dbReference type="EMBL" id="JACCCC010000001">
    <property type="protein sequence ID" value="NYE49000.1"/>
    <property type="molecule type" value="Genomic_DNA"/>
</dbReference>
<evidence type="ECO:0000256" key="3">
    <source>
        <dbReference type="ARBA" id="ARBA00023172"/>
    </source>
</evidence>
<dbReference type="PROSITE" id="PS51898">
    <property type="entry name" value="TYR_RECOMBINASE"/>
    <property type="match status" value="1"/>
</dbReference>
<dbReference type="GO" id="GO:0015074">
    <property type="term" value="P:DNA integration"/>
    <property type="evidence" value="ECO:0007669"/>
    <property type="project" value="InterPro"/>
</dbReference>
<dbReference type="Gene3D" id="1.10.443.10">
    <property type="entry name" value="Intergrase catalytic core"/>
    <property type="match status" value="1"/>
</dbReference>
<dbReference type="SUPFAM" id="SSF56349">
    <property type="entry name" value="DNA breaking-rejoining enzymes"/>
    <property type="match status" value="1"/>
</dbReference>
<dbReference type="PANTHER" id="PTHR30349">
    <property type="entry name" value="PHAGE INTEGRASE-RELATED"/>
    <property type="match status" value="1"/>
</dbReference>
<dbReference type="GO" id="GO:0006310">
    <property type="term" value="P:DNA recombination"/>
    <property type="evidence" value="ECO:0007669"/>
    <property type="project" value="UniProtKB-KW"/>
</dbReference>
<organism evidence="7 8">
    <name type="scientific">Spinactinospora alkalitolerans</name>
    <dbReference type="NCBI Taxonomy" id="687207"/>
    <lineage>
        <taxon>Bacteria</taxon>
        <taxon>Bacillati</taxon>
        <taxon>Actinomycetota</taxon>
        <taxon>Actinomycetes</taxon>
        <taxon>Streptosporangiales</taxon>
        <taxon>Nocardiopsidaceae</taxon>
        <taxon>Spinactinospora</taxon>
    </lineage>
</organism>
<evidence type="ECO:0000259" key="6">
    <source>
        <dbReference type="PROSITE" id="PS51900"/>
    </source>
</evidence>
<comment type="similarity">
    <text evidence="1">Belongs to the 'phage' integrase family.</text>
</comment>
<sequence>MFAYKVPYRDGNGTQTSETWSTLTKARKFRDLVRSQKHAGLLEDFKAGQQSVSAWAAGWLETAGAIKREATHVAYETLLRLYILPELGGMAVRAVTAMDVQRAVNAWAKTRSPRSVHLTYTVCASMFKAAVVAGLRRVSPCVGIELPELPDTEVEPFTVAQVWALAGAIRPQYRLLVLMAAQTGLRIGELRGLTWDRIDLHARTVTVDRQVRDGQFRPVKSKASRRVVPLSDALVVELGAYRLAHPPKRLTVGVKGSHAVTVEPVFTSPRGRLLADSTVTPYWKAACEVVGIDATARKFHRLRHTFASVLIDRNESPKKIQRWMGHSSIAVTMDVYGHLYPTSDDSLRSAMDDAFALGPAPLATVPDPSDPLR</sequence>
<feature type="domain" description="Tyr recombinase" evidence="5">
    <location>
        <begin position="152"/>
        <end position="352"/>
    </location>
</feature>
<dbReference type="InterPro" id="IPR050090">
    <property type="entry name" value="Tyrosine_recombinase_XerCD"/>
</dbReference>
<dbReference type="RefSeq" id="WP_179644736.1">
    <property type="nucleotide sequence ID" value="NZ_BAAAYY010000031.1"/>
</dbReference>
<evidence type="ECO:0000313" key="8">
    <source>
        <dbReference type="Proteomes" id="UP000589036"/>
    </source>
</evidence>
<protein>
    <submittedName>
        <fullName evidence="7">Integrase</fullName>
    </submittedName>
</protein>
<accession>A0A852U4Y3</accession>
<keyword evidence="8" id="KW-1185">Reference proteome</keyword>
<comment type="caution">
    <text evidence="7">The sequence shown here is derived from an EMBL/GenBank/DDBJ whole genome shotgun (WGS) entry which is preliminary data.</text>
</comment>
<dbReference type="GO" id="GO:0003677">
    <property type="term" value="F:DNA binding"/>
    <property type="evidence" value="ECO:0007669"/>
    <property type="project" value="UniProtKB-UniRule"/>
</dbReference>
<dbReference type="InterPro" id="IPR013762">
    <property type="entry name" value="Integrase-like_cat_sf"/>
</dbReference>
<evidence type="ECO:0000256" key="1">
    <source>
        <dbReference type="ARBA" id="ARBA00008857"/>
    </source>
</evidence>
<keyword evidence="2 4" id="KW-0238">DNA-binding</keyword>
<dbReference type="PROSITE" id="PS51900">
    <property type="entry name" value="CB"/>
    <property type="match status" value="1"/>
</dbReference>
<dbReference type="InterPro" id="IPR053876">
    <property type="entry name" value="Phage_int_M"/>
</dbReference>
<evidence type="ECO:0000259" key="5">
    <source>
        <dbReference type="PROSITE" id="PS51898"/>
    </source>
</evidence>
<evidence type="ECO:0000256" key="4">
    <source>
        <dbReference type="PROSITE-ProRule" id="PRU01248"/>
    </source>
</evidence>
<evidence type="ECO:0000256" key="2">
    <source>
        <dbReference type="ARBA" id="ARBA00023125"/>
    </source>
</evidence>
<dbReference type="AlphaFoldDB" id="A0A852U4Y3"/>
<dbReference type="InterPro" id="IPR011010">
    <property type="entry name" value="DNA_brk_join_enz"/>
</dbReference>
<keyword evidence="3" id="KW-0233">DNA recombination</keyword>
<evidence type="ECO:0000313" key="7">
    <source>
        <dbReference type="EMBL" id="NYE49000.1"/>
    </source>
</evidence>
<dbReference type="PANTHER" id="PTHR30349:SF64">
    <property type="entry name" value="PROPHAGE INTEGRASE INTD-RELATED"/>
    <property type="match status" value="1"/>
</dbReference>
<dbReference type="InterPro" id="IPR010998">
    <property type="entry name" value="Integrase_recombinase_N"/>
</dbReference>
<dbReference type="InterPro" id="IPR002104">
    <property type="entry name" value="Integrase_catalytic"/>
</dbReference>
<name>A0A852U4Y3_9ACTN</name>
<reference evidence="7 8" key="1">
    <citation type="submission" date="2020-07" db="EMBL/GenBank/DDBJ databases">
        <title>Sequencing the genomes of 1000 actinobacteria strains.</title>
        <authorList>
            <person name="Klenk H.-P."/>
        </authorList>
    </citation>
    <scope>NUCLEOTIDE SEQUENCE [LARGE SCALE GENOMIC DNA]</scope>
    <source>
        <strain evidence="7 8">CXB654</strain>
    </source>
</reference>
<proteinExistence type="inferred from homology"/>
<feature type="domain" description="Core-binding (CB)" evidence="6">
    <location>
        <begin position="50"/>
        <end position="131"/>
    </location>
</feature>
<dbReference type="InterPro" id="IPR044068">
    <property type="entry name" value="CB"/>
</dbReference>
<dbReference type="CDD" id="cd01189">
    <property type="entry name" value="INT_ICEBs1_C_like"/>
    <property type="match status" value="1"/>
</dbReference>
<dbReference type="Pfam" id="PF00589">
    <property type="entry name" value="Phage_integrase"/>
    <property type="match status" value="1"/>
</dbReference>
<dbReference type="Proteomes" id="UP000589036">
    <property type="component" value="Unassembled WGS sequence"/>
</dbReference>
<dbReference type="Gene3D" id="1.10.150.130">
    <property type="match status" value="1"/>
</dbReference>
<dbReference type="Pfam" id="PF22022">
    <property type="entry name" value="Phage_int_M"/>
    <property type="match status" value="1"/>
</dbReference>